<sequence length="130" mass="13818">MTRHLGSCHCGAVTFAIEAEIDHLTACDCSLCVKKNARMVRVRADLLTVLSGRTSSAPMSGTLTGRGTISAGPAASTSSTASARRATCMRSMSFAWTASTPPACRFGPATVWACLWRRRAREAWPGPREG</sequence>
<organism evidence="5">
    <name type="scientific">Phenylobacterium glaciei</name>
    <dbReference type="NCBI Taxonomy" id="2803784"/>
    <lineage>
        <taxon>Bacteria</taxon>
        <taxon>Pseudomonadati</taxon>
        <taxon>Pseudomonadota</taxon>
        <taxon>Alphaproteobacteria</taxon>
        <taxon>Caulobacterales</taxon>
        <taxon>Caulobacteraceae</taxon>
        <taxon>Phenylobacterium</taxon>
    </lineage>
</organism>
<dbReference type="InterPro" id="IPR006913">
    <property type="entry name" value="CENP-V/GFA"/>
</dbReference>
<feature type="domain" description="CENP-V/GFA" evidence="4">
    <location>
        <begin position="4"/>
        <end position="129"/>
    </location>
</feature>
<reference evidence="5" key="1">
    <citation type="submission" date="2021-01" db="EMBL/GenBank/DDBJ databases">
        <title>Genome sequence of Phenylobacterium sp. 20VBR1 isolated from a valley glaceir, Ny-Alesund, Svalbard.</title>
        <authorList>
            <person name="Thomas F.A."/>
            <person name="Krishnan K.P."/>
            <person name="Sinha R.K."/>
        </authorList>
    </citation>
    <scope>NUCLEOTIDE SEQUENCE</scope>
    <source>
        <strain evidence="5">20VBR1</strain>
    </source>
</reference>
<gene>
    <name evidence="5" type="ORF">JKL49_20470</name>
</gene>
<keyword evidence="2" id="KW-0479">Metal-binding</keyword>
<keyword evidence="3" id="KW-0862">Zinc</keyword>
<comment type="similarity">
    <text evidence="1">Belongs to the Gfa family.</text>
</comment>
<dbReference type="Gene3D" id="2.170.150.70">
    <property type="match status" value="1"/>
</dbReference>
<evidence type="ECO:0000256" key="1">
    <source>
        <dbReference type="ARBA" id="ARBA00005495"/>
    </source>
</evidence>
<dbReference type="EMBL" id="CP068570">
    <property type="protein sequence ID" value="QQZ49373.1"/>
    <property type="molecule type" value="Genomic_DNA"/>
</dbReference>
<name>A0A974P274_9CAUL</name>
<dbReference type="SUPFAM" id="SSF51316">
    <property type="entry name" value="Mss4-like"/>
    <property type="match status" value="1"/>
</dbReference>
<evidence type="ECO:0000259" key="4">
    <source>
        <dbReference type="PROSITE" id="PS51891"/>
    </source>
</evidence>
<dbReference type="PROSITE" id="PS51891">
    <property type="entry name" value="CENP_V_GFA"/>
    <property type="match status" value="1"/>
</dbReference>
<evidence type="ECO:0000313" key="5">
    <source>
        <dbReference type="EMBL" id="QQZ49373.1"/>
    </source>
</evidence>
<protein>
    <recommendedName>
        <fullName evidence="4">CENP-V/GFA domain-containing protein</fullName>
    </recommendedName>
</protein>
<evidence type="ECO:0000256" key="3">
    <source>
        <dbReference type="ARBA" id="ARBA00022833"/>
    </source>
</evidence>
<dbReference type="AlphaFoldDB" id="A0A974P274"/>
<accession>A0A974P274</accession>
<dbReference type="InterPro" id="IPR011057">
    <property type="entry name" value="Mss4-like_sf"/>
</dbReference>
<dbReference type="GO" id="GO:0046872">
    <property type="term" value="F:metal ion binding"/>
    <property type="evidence" value="ECO:0007669"/>
    <property type="project" value="UniProtKB-KW"/>
</dbReference>
<evidence type="ECO:0000256" key="2">
    <source>
        <dbReference type="ARBA" id="ARBA00022723"/>
    </source>
</evidence>
<dbReference type="GO" id="GO:0016846">
    <property type="term" value="F:carbon-sulfur lyase activity"/>
    <property type="evidence" value="ECO:0007669"/>
    <property type="project" value="InterPro"/>
</dbReference>
<proteinExistence type="inferred from homology"/>